<comment type="caution">
    <text evidence="2">The sequence shown here is derived from an EMBL/GenBank/DDBJ whole genome shotgun (WGS) entry which is preliminary data.</text>
</comment>
<organism evidence="2 3">
    <name type="scientific">Candidatus Fimicola merdigallinarum</name>
    <dbReference type="NCBI Taxonomy" id="2840819"/>
    <lineage>
        <taxon>Bacteria</taxon>
        <taxon>Bacillati</taxon>
        <taxon>Bacillota</taxon>
        <taxon>Clostridia</taxon>
        <taxon>Lachnospirales</taxon>
        <taxon>Lachnospiraceae</taxon>
        <taxon>Lachnospiraceae incertae sedis</taxon>
        <taxon>Candidatus Fimicola</taxon>
    </lineage>
</organism>
<dbReference type="Proteomes" id="UP000823611">
    <property type="component" value="Unassembled WGS sequence"/>
</dbReference>
<reference evidence="2" key="1">
    <citation type="submission" date="2020-10" db="EMBL/GenBank/DDBJ databases">
        <authorList>
            <person name="Gilroy R."/>
        </authorList>
    </citation>
    <scope>NUCLEOTIDE SEQUENCE</scope>
    <source>
        <strain evidence="2">F6-4510</strain>
    </source>
</reference>
<name>A0A9D9H338_9FIRM</name>
<keyword evidence="1" id="KW-0812">Transmembrane</keyword>
<dbReference type="Pfam" id="PF08757">
    <property type="entry name" value="CotH"/>
    <property type="match status" value="1"/>
</dbReference>
<evidence type="ECO:0000313" key="3">
    <source>
        <dbReference type="Proteomes" id="UP000823611"/>
    </source>
</evidence>
<keyword evidence="2" id="KW-0808">Transferase</keyword>
<feature type="transmembrane region" description="Helical" evidence="1">
    <location>
        <begin position="508"/>
        <end position="528"/>
    </location>
</feature>
<dbReference type="InterPro" id="IPR014867">
    <property type="entry name" value="Spore_coat_CotH_CotH2/3/7"/>
</dbReference>
<dbReference type="EMBL" id="JADIMX010000050">
    <property type="protein sequence ID" value="MBO8434194.1"/>
    <property type="molecule type" value="Genomic_DNA"/>
</dbReference>
<keyword evidence="2" id="KW-0418">Kinase</keyword>
<sequence>MNLFRGDRYKYPDMPKPSVEETTDLSSKAITISDDFNPKPNANRDGYTNYGDKEIIVGEDFKSNLPLVIIDTKGQEPERGVMWDNEKGYHVITDEDPYAYGDITVIDGKNGVNSPKDSPTVTSLCKLKIRGNSSGTYDKKQYLLKLIDDKGKSNKENILGMGSESEWILNVSFIDKSLIRNFLAYTTASQIMPYTPDAKYCEVLFKDENGYKYEGVYMMIEKIGVSKNRVDLPSYSENTSITPALLRRDRYNINDIMLENYGTVNGLTYGYIGIEYPDKDIISDKGIENIQNQIDRFEKALYSEDWSEFEKYRQYIDMDSFVDYFIINEFFLNYDAGYNSTYMYMDYSGKITMGPVWDFDQGIDNDPRNSANLNTTAFQSAPWFDKMLKDPIFTKKIIERYEELRKSILSDESIEKFVNDVVEYLGPAIDRDWARWGYYYVYGNYLSTGLDSTENRNTRTYEEEIDRILNVLSKHGDWLYNRMDSLYQFKAMSLEDTESLINATRGNYGSHLAVVFVAVFVISIKLVLRYESE</sequence>
<evidence type="ECO:0000256" key="1">
    <source>
        <dbReference type="SAM" id="Phobius"/>
    </source>
</evidence>
<keyword evidence="1" id="KW-0472">Membrane</keyword>
<reference evidence="2" key="2">
    <citation type="journal article" date="2021" name="PeerJ">
        <title>Extensive microbial diversity within the chicken gut microbiome revealed by metagenomics and culture.</title>
        <authorList>
            <person name="Gilroy R."/>
            <person name="Ravi A."/>
            <person name="Getino M."/>
            <person name="Pursley I."/>
            <person name="Horton D.L."/>
            <person name="Alikhan N.F."/>
            <person name="Baker D."/>
            <person name="Gharbi K."/>
            <person name="Hall N."/>
            <person name="Watson M."/>
            <person name="Adriaenssens E.M."/>
            <person name="Foster-Nyarko E."/>
            <person name="Jarju S."/>
            <person name="Secka A."/>
            <person name="Antonio M."/>
            <person name="Oren A."/>
            <person name="Chaudhuri R.R."/>
            <person name="La Ragione R."/>
            <person name="Hildebrand F."/>
            <person name="Pallen M.J."/>
        </authorList>
    </citation>
    <scope>NUCLEOTIDE SEQUENCE</scope>
    <source>
        <strain evidence="2">F6-4510</strain>
    </source>
</reference>
<proteinExistence type="predicted"/>
<evidence type="ECO:0000313" key="2">
    <source>
        <dbReference type="EMBL" id="MBO8434194.1"/>
    </source>
</evidence>
<dbReference type="GO" id="GO:0016301">
    <property type="term" value="F:kinase activity"/>
    <property type="evidence" value="ECO:0007669"/>
    <property type="project" value="UniProtKB-KW"/>
</dbReference>
<gene>
    <name evidence="2" type="ORF">IAC55_02570</name>
</gene>
<dbReference type="AlphaFoldDB" id="A0A9D9H338"/>
<protein>
    <submittedName>
        <fullName evidence="2">CotH kinase family protein</fullName>
    </submittedName>
</protein>
<keyword evidence="1" id="KW-1133">Transmembrane helix</keyword>
<accession>A0A9D9H338</accession>